<name>A0A9Q8Z502_CURCL</name>
<dbReference type="Pfam" id="PF11970">
    <property type="entry name" value="GPR_Gpa2_C"/>
    <property type="match status" value="1"/>
</dbReference>
<proteinExistence type="predicted"/>
<dbReference type="Proteomes" id="UP001056012">
    <property type="component" value="Chromosome 2"/>
</dbReference>
<keyword evidence="2 6" id="KW-0812">Transmembrane</keyword>
<feature type="compositionally biased region" description="Basic and acidic residues" evidence="5">
    <location>
        <begin position="218"/>
        <end position="230"/>
    </location>
</feature>
<evidence type="ECO:0000256" key="1">
    <source>
        <dbReference type="ARBA" id="ARBA00004141"/>
    </source>
</evidence>
<accession>A0A9Q8Z502</accession>
<feature type="compositionally biased region" description="Basic and acidic residues" evidence="5">
    <location>
        <begin position="243"/>
        <end position="263"/>
    </location>
</feature>
<dbReference type="OrthoDB" id="5368598at2759"/>
<dbReference type="InterPro" id="IPR022596">
    <property type="entry name" value="GPR1/2/3_C"/>
</dbReference>
<evidence type="ECO:0000256" key="5">
    <source>
        <dbReference type="SAM" id="MobiDB-lite"/>
    </source>
</evidence>
<dbReference type="AlphaFoldDB" id="A0A9Q8Z502"/>
<dbReference type="VEuPathDB" id="FungiDB:yc1106_03220"/>
<evidence type="ECO:0000256" key="6">
    <source>
        <dbReference type="SAM" id="Phobius"/>
    </source>
</evidence>
<comment type="subcellular location">
    <subcellularLocation>
        <location evidence="1">Membrane</location>
        <topology evidence="1">Multi-pass membrane protein</topology>
    </subcellularLocation>
</comment>
<gene>
    <name evidence="8" type="ORF">yc1106_03220</name>
</gene>
<dbReference type="EMBL" id="CP089275">
    <property type="protein sequence ID" value="USP75946.1"/>
    <property type="molecule type" value="Genomic_DNA"/>
</dbReference>
<sequence>MVSLEPPSPGFNQMARQRARIHRQLRLMFIYPIVYTLMWLLPFVYHCMMYNDYYATHPVWAMRMANTICIASMGFVDCLVFALRERPWRAIPNSDGTLLGSFFVWNGKNERRRRRRRRSTDRMRGGGRSRSAGPCAAVVPKEEVTQRSLSDGGLYGPRRSVGSSASFYGYSRAEKNWARERLEWEREERYRVLRERAMRSQTIISRRGSLSESSCGGREAEESRRDHDYDNYDQDDDDDDALEGERTETGAFEKSHSQGHDEQGNNEETQGKGGNSIS</sequence>
<organism evidence="8 9">
    <name type="scientific">Curvularia clavata</name>
    <dbReference type="NCBI Taxonomy" id="95742"/>
    <lineage>
        <taxon>Eukaryota</taxon>
        <taxon>Fungi</taxon>
        <taxon>Dikarya</taxon>
        <taxon>Ascomycota</taxon>
        <taxon>Pezizomycotina</taxon>
        <taxon>Dothideomycetes</taxon>
        <taxon>Pleosporomycetidae</taxon>
        <taxon>Pleosporales</taxon>
        <taxon>Pleosporineae</taxon>
        <taxon>Pleosporaceae</taxon>
        <taxon>Curvularia</taxon>
    </lineage>
</organism>
<evidence type="ECO:0000259" key="7">
    <source>
        <dbReference type="Pfam" id="PF11970"/>
    </source>
</evidence>
<evidence type="ECO:0000256" key="3">
    <source>
        <dbReference type="ARBA" id="ARBA00022989"/>
    </source>
</evidence>
<evidence type="ECO:0000256" key="2">
    <source>
        <dbReference type="ARBA" id="ARBA00022692"/>
    </source>
</evidence>
<dbReference type="PANTHER" id="PTHR23112:SF37">
    <property type="entry name" value="G PROTEIN-COUPLED RECEPTOR GPR1"/>
    <property type="match status" value="1"/>
</dbReference>
<evidence type="ECO:0000256" key="4">
    <source>
        <dbReference type="ARBA" id="ARBA00023136"/>
    </source>
</evidence>
<keyword evidence="3 6" id="KW-1133">Transmembrane helix</keyword>
<feature type="region of interest" description="Disordered" evidence="5">
    <location>
        <begin position="204"/>
        <end position="278"/>
    </location>
</feature>
<keyword evidence="4 6" id="KW-0472">Membrane</keyword>
<dbReference type="GO" id="GO:0007189">
    <property type="term" value="P:adenylate cyclase-activating G protein-coupled receptor signaling pathway"/>
    <property type="evidence" value="ECO:0007669"/>
    <property type="project" value="TreeGrafter"/>
</dbReference>
<dbReference type="GO" id="GO:0005886">
    <property type="term" value="C:plasma membrane"/>
    <property type="evidence" value="ECO:0007669"/>
    <property type="project" value="TreeGrafter"/>
</dbReference>
<dbReference type="GO" id="GO:0004930">
    <property type="term" value="F:G protein-coupled receptor activity"/>
    <property type="evidence" value="ECO:0007669"/>
    <property type="project" value="TreeGrafter"/>
</dbReference>
<keyword evidence="9" id="KW-1185">Reference proteome</keyword>
<feature type="transmembrane region" description="Helical" evidence="6">
    <location>
        <begin position="25"/>
        <end position="45"/>
    </location>
</feature>
<dbReference type="PANTHER" id="PTHR23112">
    <property type="entry name" value="G PROTEIN-COUPLED RECEPTOR 157-RELATED"/>
    <property type="match status" value="1"/>
</dbReference>
<feature type="domain" description="G protein-coupled receptor GPR1/2/3 C-terminal" evidence="7">
    <location>
        <begin position="16"/>
        <end position="89"/>
    </location>
</feature>
<feature type="transmembrane region" description="Helical" evidence="6">
    <location>
        <begin position="65"/>
        <end position="83"/>
    </location>
</feature>
<evidence type="ECO:0000313" key="9">
    <source>
        <dbReference type="Proteomes" id="UP001056012"/>
    </source>
</evidence>
<evidence type="ECO:0000313" key="8">
    <source>
        <dbReference type="EMBL" id="USP75946.1"/>
    </source>
</evidence>
<feature type="compositionally biased region" description="Polar residues" evidence="5">
    <location>
        <begin position="204"/>
        <end position="214"/>
    </location>
</feature>
<protein>
    <recommendedName>
        <fullName evidence="7">G protein-coupled receptor GPR1/2/3 C-terminal domain-containing protein</fullName>
    </recommendedName>
</protein>
<feature type="compositionally biased region" description="Acidic residues" evidence="5">
    <location>
        <begin position="231"/>
        <end position="242"/>
    </location>
</feature>
<feature type="region of interest" description="Disordered" evidence="5">
    <location>
        <begin position="113"/>
        <end position="135"/>
    </location>
</feature>
<reference evidence="8" key="1">
    <citation type="submission" date="2021-12" db="EMBL/GenBank/DDBJ databases">
        <title>Curvularia clavata genome.</title>
        <authorList>
            <person name="Cao Y."/>
        </authorList>
    </citation>
    <scope>NUCLEOTIDE SEQUENCE</scope>
    <source>
        <strain evidence="8">Yc1106</strain>
    </source>
</reference>